<comment type="caution">
    <text evidence="1">The sequence shown here is derived from an EMBL/GenBank/DDBJ whole genome shotgun (WGS) entry which is preliminary data.</text>
</comment>
<keyword evidence="2" id="KW-1185">Reference proteome</keyword>
<evidence type="ECO:0000313" key="2">
    <source>
        <dbReference type="Proteomes" id="UP001151088"/>
    </source>
</evidence>
<dbReference type="NCBIfam" id="TIGR02301">
    <property type="entry name" value="TIGR02301 family protein"/>
    <property type="match status" value="1"/>
</dbReference>
<dbReference type="AlphaFoldDB" id="A0A9X2PDJ6"/>
<name>A0A9X2PDJ6_9HYPH</name>
<reference evidence="1" key="1">
    <citation type="submission" date="2022-08" db="EMBL/GenBank/DDBJ databases">
        <authorList>
            <person name="Li F."/>
        </authorList>
    </citation>
    <scope>NUCLEOTIDE SEQUENCE</scope>
    <source>
        <strain evidence="1">MQZ15Z-1</strain>
    </source>
</reference>
<dbReference type="EMBL" id="JANTHZ010000002">
    <property type="protein sequence ID" value="MCS0494926.1"/>
    <property type="molecule type" value="Genomic_DNA"/>
</dbReference>
<dbReference type="Proteomes" id="UP001151088">
    <property type="component" value="Unassembled WGS sequence"/>
</dbReference>
<accession>A0A9X2PDJ6</accession>
<dbReference type="Pfam" id="PF09539">
    <property type="entry name" value="DUF2385"/>
    <property type="match status" value="1"/>
</dbReference>
<protein>
    <submittedName>
        <fullName evidence="1">TIGR02301 family protein</fullName>
    </submittedName>
</protein>
<gene>
    <name evidence="1" type="ORF">NVS89_07435</name>
</gene>
<organism evidence="1 2">
    <name type="scientific">Ancylobacter mangrovi</name>
    <dbReference type="NCBI Taxonomy" id="2972472"/>
    <lineage>
        <taxon>Bacteria</taxon>
        <taxon>Pseudomonadati</taxon>
        <taxon>Pseudomonadota</taxon>
        <taxon>Alphaproteobacteria</taxon>
        <taxon>Hyphomicrobiales</taxon>
        <taxon>Xanthobacteraceae</taxon>
        <taxon>Ancylobacter</taxon>
    </lineage>
</organism>
<dbReference type="InterPro" id="IPR012645">
    <property type="entry name" value="CHP02301"/>
</dbReference>
<proteinExistence type="predicted"/>
<dbReference type="RefSeq" id="WP_258731967.1">
    <property type="nucleotide sequence ID" value="NZ_JANTHY010000002.1"/>
</dbReference>
<sequence>MTAFLPSPLRLGPSPHAARVALGAALALGLVLGLTLAGAPARAQTTEGAPPPYEGDLLRLSEILGALHYIRPLCGAVEPTRWRDEMAGILNSEHPSDGRRSQLIAAFNRGYESYKQVYRSCTPSAELASQRYLEAGAKLSRDIAARYGSN</sequence>
<evidence type="ECO:0000313" key="1">
    <source>
        <dbReference type="EMBL" id="MCS0494926.1"/>
    </source>
</evidence>